<comment type="function">
    <text evidence="6">Probably involved in the biogenesis of the COX complex.</text>
</comment>
<keyword evidence="6" id="KW-0496">Mitochondrion</keyword>
<keyword evidence="7" id="KW-1185">Reference proteome</keyword>
<proteinExistence type="inferred from homology"/>
<evidence type="ECO:0000256" key="6">
    <source>
        <dbReference type="RuleBase" id="RU363076"/>
    </source>
</evidence>
<evidence type="ECO:0000256" key="5">
    <source>
        <dbReference type="ARBA" id="ARBA00023136"/>
    </source>
</evidence>
<dbReference type="GO" id="GO:0005743">
    <property type="term" value="C:mitochondrial inner membrane"/>
    <property type="evidence" value="ECO:0007669"/>
    <property type="project" value="UniProtKB-SubCell"/>
</dbReference>
<dbReference type="Pfam" id="PF02104">
    <property type="entry name" value="SURF1"/>
    <property type="match status" value="1"/>
</dbReference>
<sequence length="295" mass="34729">MFNKYKYLLKTSNNLKLLSYRNCNKKCENVLNLKEKHSLKNITGNINRERKLTFGGVSLLIIPAFTFYLGCWQVKRWFWKENLINELKNKIGKECCEFPIDDLDKLNDMEYRKVEIEGEFLHEREFLIYPRGRLDKEFQKSSTNKSGLVASNNISSSGAHIITPFKIKGTNLIIMVNRGWIPKDRMAKEKRLDTFPTGNIKISGIVRKSENRPQFVSRNQPNKGIWFYKNFQEMGDYCGSEPIYIEATEEHTYLPYGPISGQSNVDIRNKHVEYFVTWYSLTALTLLMWYIRLFK</sequence>
<dbReference type="WBParaSite" id="TCONS_00001157.p1">
    <property type="protein sequence ID" value="TCONS_00001157.p1"/>
    <property type="gene ID" value="XLOC_001084"/>
</dbReference>
<evidence type="ECO:0000256" key="1">
    <source>
        <dbReference type="ARBA" id="ARBA00004370"/>
    </source>
</evidence>
<feature type="transmembrane region" description="Helical" evidence="6">
    <location>
        <begin position="52"/>
        <end position="71"/>
    </location>
</feature>
<dbReference type="GO" id="GO:0033617">
    <property type="term" value="P:mitochondrial respiratory chain complex IV assembly"/>
    <property type="evidence" value="ECO:0007669"/>
    <property type="project" value="TreeGrafter"/>
</dbReference>
<organism evidence="8">
    <name type="scientific">Strongyloides stercoralis</name>
    <name type="common">Threadworm</name>
    <dbReference type="NCBI Taxonomy" id="6248"/>
    <lineage>
        <taxon>Eukaryota</taxon>
        <taxon>Metazoa</taxon>
        <taxon>Ecdysozoa</taxon>
        <taxon>Nematoda</taxon>
        <taxon>Chromadorea</taxon>
        <taxon>Rhabditida</taxon>
        <taxon>Tylenchina</taxon>
        <taxon>Panagrolaimomorpha</taxon>
        <taxon>Strongyloidoidea</taxon>
        <taxon>Strongyloididae</taxon>
        <taxon>Strongyloides</taxon>
    </lineage>
</organism>
<dbReference type="InterPro" id="IPR002994">
    <property type="entry name" value="Surf1/Shy1"/>
</dbReference>
<keyword evidence="5 6" id="KW-0472">Membrane</keyword>
<keyword evidence="4 6" id="KW-1133">Transmembrane helix</keyword>
<dbReference type="AlphaFoldDB" id="A0A0K0E8I1"/>
<evidence type="ECO:0000313" key="8">
    <source>
        <dbReference type="WBParaSite" id="SSTP_0000581200.1"/>
    </source>
</evidence>
<dbReference type="PROSITE" id="PS50895">
    <property type="entry name" value="SURF1"/>
    <property type="match status" value="1"/>
</dbReference>
<evidence type="ECO:0000256" key="3">
    <source>
        <dbReference type="ARBA" id="ARBA00022692"/>
    </source>
</evidence>
<dbReference type="PANTHER" id="PTHR23427">
    <property type="entry name" value="SURFEIT LOCUS PROTEIN"/>
    <property type="match status" value="1"/>
</dbReference>
<reference evidence="8" key="1">
    <citation type="submission" date="2015-08" db="UniProtKB">
        <authorList>
            <consortium name="WormBaseParasite"/>
        </authorList>
    </citation>
    <scope>IDENTIFICATION</scope>
</reference>
<dbReference type="WBParaSite" id="SSTP_0000581200.1">
    <property type="protein sequence ID" value="SSTP_0000581200.1"/>
    <property type="gene ID" value="SSTP_0000581200"/>
</dbReference>
<evidence type="ECO:0000313" key="7">
    <source>
        <dbReference type="Proteomes" id="UP000035681"/>
    </source>
</evidence>
<dbReference type="Proteomes" id="UP000035681">
    <property type="component" value="Unplaced"/>
</dbReference>
<dbReference type="STRING" id="6248.A0A0K0E8I1"/>
<protein>
    <recommendedName>
        <fullName evidence="6">SURF1-like protein</fullName>
    </recommendedName>
</protein>
<comment type="similarity">
    <text evidence="2 6">Belongs to the SURF1 family.</text>
</comment>
<feature type="transmembrane region" description="Helical" evidence="6">
    <location>
        <begin position="272"/>
        <end position="291"/>
    </location>
</feature>
<dbReference type="CDD" id="cd06662">
    <property type="entry name" value="SURF1"/>
    <property type="match status" value="1"/>
</dbReference>
<evidence type="ECO:0000256" key="4">
    <source>
        <dbReference type="ARBA" id="ARBA00022989"/>
    </source>
</evidence>
<keyword evidence="6" id="KW-0999">Mitochondrion inner membrane</keyword>
<dbReference type="PANTHER" id="PTHR23427:SF2">
    <property type="entry name" value="SURFEIT LOCUS PROTEIN 1"/>
    <property type="match status" value="1"/>
</dbReference>
<dbReference type="InterPro" id="IPR045214">
    <property type="entry name" value="Surf1/Surf4"/>
</dbReference>
<accession>A0A0K0E8I1</accession>
<evidence type="ECO:0000256" key="2">
    <source>
        <dbReference type="ARBA" id="ARBA00007165"/>
    </source>
</evidence>
<name>A0A0K0E8I1_STRER</name>
<comment type="subcellular location">
    <subcellularLocation>
        <location evidence="1">Membrane</location>
    </subcellularLocation>
    <subcellularLocation>
        <location evidence="6">Mitochondrion inner membrane</location>
        <topology evidence="6">Multi-pass membrane protein</topology>
    </subcellularLocation>
</comment>
<keyword evidence="3 6" id="KW-0812">Transmembrane</keyword>